<evidence type="ECO:0000313" key="4">
    <source>
        <dbReference type="Proteomes" id="UP001172159"/>
    </source>
</evidence>
<keyword evidence="1" id="KW-0732">Signal</keyword>
<accession>A0AA40BJD2</accession>
<dbReference type="EMBL" id="JAUKTV010000007">
    <property type="protein sequence ID" value="KAK0735315.1"/>
    <property type="molecule type" value="Genomic_DNA"/>
</dbReference>
<sequence length="178" mass="18493">MQLSKLTIALAGLLAANVQAAPATPGTKHTPIATHCGPSTYLNYISASLVDDCQKMLDNLVPDAGGGGVDGQGRGDQDWAIVGEGLRVIGNYSTCAFGCHTSPDWAVSMLGIEDVRRVVRDSIAKFKHASDGEGEKLGAQGDFACEYFDATISWTIYNPLKPETVPGGPGGGPTNGGR</sequence>
<evidence type="ECO:0000313" key="3">
    <source>
        <dbReference type="EMBL" id="KAK0735315.1"/>
    </source>
</evidence>
<evidence type="ECO:0000256" key="1">
    <source>
        <dbReference type="SAM" id="SignalP"/>
    </source>
</evidence>
<dbReference type="InterPro" id="IPR029226">
    <property type="entry name" value="Ecp2-like"/>
</dbReference>
<organism evidence="3 4">
    <name type="scientific">Apiosordaria backusii</name>
    <dbReference type="NCBI Taxonomy" id="314023"/>
    <lineage>
        <taxon>Eukaryota</taxon>
        <taxon>Fungi</taxon>
        <taxon>Dikarya</taxon>
        <taxon>Ascomycota</taxon>
        <taxon>Pezizomycotina</taxon>
        <taxon>Sordariomycetes</taxon>
        <taxon>Sordariomycetidae</taxon>
        <taxon>Sordariales</taxon>
        <taxon>Lasiosphaeriaceae</taxon>
        <taxon>Apiosordaria</taxon>
    </lineage>
</organism>
<gene>
    <name evidence="3" type="ORF">B0T21DRAFT_441642</name>
</gene>
<feature type="non-terminal residue" evidence="3">
    <location>
        <position position="178"/>
    </location>
</feature>
<dbReference type="Pfam" id="PF14856">
    <property type="entry name" value="Hce2"/>
    <property type="match status" value="1"/>
</dbReference>
<comment type="caution">
    <text evidence="3">The sequence shown here is derived from an EMBL/GenBank/DDBJ whole genome shotgun (WGS) entry which is preliminary data.</text>
</comment>
<dbReference type="Proteomes" id="UP001172159">
    <property type="component" value="Unassembled WGS sequence"/>
</dbReference>
<dbReference type="AlphaFoldDB" id="A0AA40BJD2"/>
<keyword evidence="4" id="KW-1185">Reference proteome</keyword>
<feature type="domain" description="Ecp2 effector protein-like" evidence="2">
    <location>
        <begin position="35"/>
        <end position="145"/>
    </location>
</feature>
<feature type="chain" id="PRO_5041258903" description="Ecp2 effector protein-like domain-containing protein" evidence="1">
    <location>
        <begin position="21"/>
        <end position="178"/>
    </location>
</feature>
<feature type="signal peptide" evidence="1">
    <location>
        <begin position="1"/>
        <end position="20"/>
    </location>
</feature>
<evidence type="ECO:0000259" key="2">
    <source>
        <dbReference type="Pfam" id="PF14856"/>
    </source>
</evidence>
<reference evidence="3" key="1">
    <citation type="submission" date="2023-06" db="EMBL/GenBank/DDBJ databases">
        <title>Genome-scale phylogeny and comparative genomics of the fungal order Sordariales.</title>
        <authorList>
            <consortium name="Lawrence Berkeley National Laboratory"/>
            <person name="Hensen N."/>
            <person name="Bonometti L."/>
            <person name="Westerberg I."/>
            <person name="Brannstrom I.O."/>
            <person name="Guillou S."/>
            <person name="Cros-Aarteil S."/>
            <person name="Calhoun S."/>
            <person name="Haridas S."/>
            <person name="Kuo A."/>
            <person name="Mondo S."/>
            <person name="Pangilinan J."/>
            <person name="Riley R."/>
            <person name="Labutti K."/>
            <person name="Andreopoulos B."/>
            <person name="Lipzen A."/>
            <person name="Chen C."/>
            <person name="Yanf M."/>
            <person name="Daum C."/>
            <person name="Ng V."/>
            <person name="Clum A."/>
            <person name="Steindorff A."/>
            <person name="Ohm R."/>
            <person name="Martin F."/>
            <person name="Silar P."/>
            <person name="Natvig D."/>
            <person name="Lalanne C."/>
            <person name="Gautier V."/>
            <person name="Ament-Velasquez S.L."/>
            <person name="Kruys A."/>
            <person name="Hutchinson M.I."/>
            <person name="Powell A.J."/>
            <person name="Barry K."/>
            <person name="Miller A.N."/>
            <person name="Grigoriev I.V."/>
            <person name="Debuchy R."/>
            <person name="Gladieux P."/>
            <person name="Thoren M.H."/>
            <person name="Johannesson H."/>
        </authorList>
    </citation>
    <scope>NUCLEOTIDE SEQUENCE</scope>
    <source>
        <strain evidence="3">CBS 540.89</strain>
    </source>
</reference>
<proteinExistence type="predicted"/>
<name>A0AA40BJD2_9PEZI</name>
<protein>
    <recommendedName>
        <fullName evidence="2">Ecp2 effector protein-like domain-containing protein</fullName>
    </recommendedName>
</protein>